<name>A0ABW7IV45_9VIBR</name>
<dbReference type="Pfam" id="PF12850">
    <property type="entry name" value="Metallophos_2"/>
    <property type="match status" value="1"/>
</dbReference>
<gene>
    <name evidence="4" type="primary">yfcE</name>
    <name evidence="4" type="ORF">ACGRQ9_04660</name>
</gene>
<reference evidence="4 5" key="1">
    <citation type="submission" date="2024-10" db="EMBL/GenBank/DDBJ databases">
        <authorList>
            <person name="Yibar A."/>
            <person name="Saticioglu I.B."/>
            <person name="Duman M."/>
            <person name="Ajmi N."/>
            <person name="Gurler F."/>
            <person name="Ay H."/>
            <person name="Onuk E."/>
            <person name="Guler S."/>
            <person name="Romalde J.L."/>
        </authorList>
    </citation>
    <scope>NUCLEOTIDE SEQUENCE [LARGE SCALE GENOMIC DNA]</scope>
    <source>
        <strain evidence="4 5">14-MA-B</strain>
    </source>
</reference>
<comment type="caution">
    <text evidence="4">The sequence shown here is derived from an EMBL/GenBank/DDBJ whole genome shotgun (WGS) entry which is preliminary data.</text>
</comment>
<dbReference type="InterPro" id="IPR041802">
    <property type="entry name" value="MPP_YfcE"/>
</dbReference>
<dbReference type="PANTHER" id="PTHR11124">
    <property type="entry name" value="VACUOLAR SORTING PROTEIN VPS29"/>
    <property type="match status" value="1"/>
</dbReference>
<dbReference type="InterPro" id="IPR029052">
    <property type="entry name" value="Metallo-depent_PP-like"/>
</dbReference>
<feature type="domain" description="Calcineurin-like phosphoesterase" evidence="3">
    <location>
        <begin position="1"/>
        <end position="161"/>
    </location>
</feature>
<evidence type="ECO:0000313" key="4">
    <source>
        <dbReference type="EMBL" id="MFH0264789.1"/>
    </source>
</evidence>
<dbReference type="SUPFAM" id="SSF56300">
    <property type="entry name" value="Metallo-dependent phosphatases"/>
    <property type="match status" value="1"/>
</dbReference>
<evidence type="ECO:0000256" key="1">
    <source>
        <dbReference type="ARBA" id="ARBA00008950"/>
    </source>
</evidence>
<comment type="cofactor">
    <cofactor evidence="2">
        <name>a divalent metal cation</name>
        <dbReference type="ChEBI" id="CHEBI:60240"/>
    </cofactor>
</comment>
<proteinExistence type="inferred from homology"/>
<dbReference type="Proteomes" id="UP001607151">
    <property type="component" value="Unassembled WGS sequence"/>
</dbReference>
<organism evidence="4 5">
    <name type="scientific">Vibrio rumoiensis</name>
    <dbReference type="NCBI Taxonomy" id="76258"/>
    <lineage>
        <taxon>Bacteria</taxon>
        <taxon>Pseudomonadati</taxon>
        <taxon>Pseudomonadota</taxon>
        <taxon>Gammaproteobacteria</taxon>
        <taxon>Vibrionales</taxon>
        <taxon>Vibrionaceae</taxon>
        <taxon>Vibrio</taxon>
    </lineage>
</organism>
<keyword evidence="4" id="KW-0378">Hydrolase</keyword>
<keyword evidence="2" id="KW-0479">Metal-binding</keyword>
<dbReference type="EMBL" id="JBIHSN010000002">
    <property type="protein sequence ID" value="MFH0264789.1"/>
    <property type="molecule type" value="Genomic_DNA"/>
</dbReference>
<evidence type="ECO:0000313" key="5">
    <source>
        <dbReference type="Proteomes" id="UP001607151"/>
    </source>
</evidence>
<dbReference type="EC" id="3.1.4.-" evidence="2"/>
<dbReference type="Gene3D" id="3.60.21.10">
    <property type="match status" value="1"/>
</dbReference>
<dbReference type="RefSeq" id="WP_394607342.1">
    <property type="nucleotide sequence ID" value="NZ_JBIHSN010000002.1"/>
</dbReference>
<dbReference type="NCBIfam" id="NF006988">
    <property type="entry name" value="PRK09453.1"/>
    <property type="match status" value="1"/>
</dbReference>
<accession>A0ABW7IV45</accession>
<keyword evidence="5" id="KW-1185">Reference proteome</keyword>
<sequence length="181" mass="20182">MKLFFISDLHGCLEATQKVLKHFKNSQADYLIILGDVLNHGPRNPVPKGYAPALVATLLNQFKSQIIAVRGNCDSEVDQMLLEFPMMSDYLLVLLNSGTKMFITHGHLYNQDSLPPLNTGDILCHGHSHVPQADWQGGHFIFNPGSTTFPRGKLAASYGLYEDGIFSVYDLDGQEVLKEKY</sequence>
<protein>
    <recommendedName>
        <fullName evidence="2">Phosphoesterase</fullName>
        <ecNumber evidence="2">3.1.4.-</ecNumber>
    </recommendedName>
</protein>
<dbReference type="NCBIfam" id="TIGR00040">
    <property type="entry name" value="yfcE"/>
    <property type="match status" value="1"/>
</dbReference>
<evidence type="ECO:0000259" key="3">
    <source>
        <dbReference type="Pfam" id="PF12850"/>
    </source>
</evidence>
<comment type="similarity">
    <text evidence="1 2">Belongs to the metallophosphoesterase superfamily. YfcE family.</text>
</comment>
<dbReference type="GO" id="GO:0016787">
    <property type="term" value="F:hydrolase activity"/>
    <property type="evidence" value="ECO:0007669"/>
    <property type="project" value="UniProtKB-KW"/>
</dbReference>
<dbReference type="InterPro" id="IPR024654">
    <property type="entry name" value="Calcineurin-like_PHP_lpxH"/>
</dbReference>
<dbReference type="CDD" id="cd00841">
    <property type="entry name" value="MPP_YfcE"/>
    <property type="match status" value="1"/>
</dbReference>
<evidence type="ECO:0000256" key="2">
    <source>
        <dbReference type="RuleBase" id="RU362039"/>
    </source>
</evidence>
<dbReference type="InterPro" id="IPR000979">
    <property type="entry name" value="Phosphodiesterase_MJ0936/Vps29"/>
</dbReference>